<dbReference type="GO" id="GO:0031436">
    <property type="term" value="C:BRCA1-BARD1 complex"/>
    <property type="evidence" value="ECO:0007669"/>
    <property type="project" value="TreeGrafter"/>
</dbReference>
<evidence type="ECO:0000256" key="3">
    <source>
        <dbReference type="PROSITE-ProRule" id="PRU00023"/>
    </source>
</evidence>
<dbReference type="SUPFAM" id="SSF48403">
    <property type="entry name" value="Ankyrin repeat"/>
    <property type="match status" value="1"/>
</dbReference>
<dbReference type="AlphaFoldDB" id="A0A9W9ZQR5"/>
<dbReference type="Proteomes" id="UP001163046">
    <property type="component" value="Unassembled WGS sequence"/>
</dbReference>
<comment type="caution">
    <text evidence="4">The sequence shown here is derived from an EMBL/GenBank/DDBJ whole genome shotgun (WGS) entry which is preliminary data.</text>
</comment>
<dbReference type="InterPro" id="IPR002110">
    <property type="entry name" value="Ankyrin_rpt"/>
</dbReference>
<dbReference type="Gene3D" id="1.25.40.20">
    <property type="entry name" value="Ankyrin repeat-containing domain"/>
    <property type="match status" value="2"/>
</dbReference>
<dbReference type="PANTHER" id="PTHR24171:SF8">
    <property type="entry name" value="BRCA1-ASSOCIATED RING DOMAIN PROTEIN 1"/>
    <property type="match status" value="1"/>
</dbReference>
<evidence type="ECO:0000256" key="2">
    <source>
        <dbReference type="ARBA" id="ARBA00023043"/>
    </source>
</evidence>
<dbReference type="InterPro" id="IPR036770">
    <property type="entry name" value="Ankyrin_rpt-contain_sf"/>
</dbReference>
<protein>
    <recommendedName>
        <fullName evidence="6">Ankyrin repeat protein</fullName>
    </recommendedName>
</protein>
<gene>
    <name evidence="4" type="ORF">OS493_013778</name>
</gene>
<dbReference type="PROSITE" id="PS50297">
    <property type="entry name" value="ANK_REP_REGION"/>
    <property type="match status" value="2"/>
</dbReference>
<feature type="repeat" description="ANK" evidence="3">
    <location>
        <begin position="43"/>
        <end position="75"/>
    </location>
</feature>
<dbReference type="GO" id="GO:0085020">
    <property type="term" value="P:protein K6-linked ubiquitination"/>
    <property type="evidence" value="ECO:0007669"/>
    <property type="project" value="TreeGrafter"/>
</dbReference>
<proteinExistence type="predicted"/>
<keyword evidence="5" id="KW-1185">Reference proteome</keyword>
<reference evidence="4" key="1">
    <citation type="submission" date="2023-01" db="EMBL/GenBank/DDBJ databases">
        <title>Genome assembly of the deep-sea coral Lophelia pertusa.</title>
        <authorList>
            <person name="Herrera S."/>
            <person name="Cordes E."/>
        </authorList>
    </citation>
    <scope>NUCLEOTIDE SEQUENCE</scope>
    <source>
        <strain evidence="4">USNM1676648</strain>
        <tissue evidence="4">Polyp</tissue>
    </source>
</reference>
<dbReference type="Pfam" id="PF12796">
    <property type="entry name" value="Ank_2"/>
    <property type="match status" value="1"/>
</dbReference>
<evidence type="ECO:0000313" key="5">
    <source>
        <dbReference type="Proteomes" id="UP001163046"/>
    </source>
</evidence>
<evidence type="ECO:0000256" key="1">
    <source>
        <dbReference type="ARBA" id="ARBA00022737"/>
    </source>
</evidence>
<evidence type="ECO:0000313" key="4">
    <source>
        <dbReference type="EMBL" id="KAJ7385745.1"/>
    </source>
</evidence>
<dbReference type="SMART" id="SM00248">
    <property type="entry name" value="ANK"/>
    <property type="match status" value="2"/>
</dbReference>
<dbReference type="OrthoDB" id="5983946at2759"/>
<keyword evidence="1" id="KW-0677">Repeat</keyword>
<dbReference type="EMBL" id="MU825879">
    <property type="protein sequence ID" value="KAJ7385745.1"/>
    <property type="molecule type" value="Genomic_DNA"/>
</dbReference>
<organism evidence="4 5">
    <name type="scientific">Desmophyllum pertusum</name>
    <dbReference type="NCBI Taxonomy" id="174260"/>
    <lineage>
        <taxon>Eukaryota</taxon>
        <taxon>Metazoa</taxon>
        <taxon>Cnidaria</taxon>
        <taxon>Anthozoa</taxon>
        <taxon>Hexacorallia</taxon>
        <taxon>Scleractinia</taxon>
        <taxon>Caryophylliina</taxon>
        <taxon>Caryophylliidae</taxon>
        <taxon>Desmophyllum</taxon>
    </lineage>
</organism>
<dbReference type="PROSITE" id="PS50088">
    <property type="entry name" value="ANK_REPEAT"/>
    <property type="match status" value="2"/>
</dbReference>
<sequence>MENVNDMDSEGLSALHRTVRVNDVGTVVSLLDNGADVNLAGNSGITPLHTAVRFERTEIIKILLQRGADPFIENDAHLTPLHIAALRGFYGDIQSSVERF</sequence>
<feature type="repeat" description="ANK" evidence="3">
    <location>
        <begin position="10"/>
        <end position="42"/>
    </location>
</feature>
<accession>A0A9W9ZQR5</accession>
<dbReference type="GO" id="GO:0004842">
    <property type="term" value="F:ubiquitin-protein transferase activity"/>
    <property type="evidence" value="ECO:0007669"/>
    <property type="project" value="TreeGrafter"/>
</dbReference>
<keyword evidence="2 3" id="KW-0040">ANK repeat</keyword>
<name>A0A9W9ZQR5_9CNID</name>
<dbReference type="GO" id="GO:0070531">
    <property type="term" value="C:BRCA1-A complex"/>
    <property type="evidence" value="ECO:0007669"/>
    <property type="project" value="TreeGrafter"/>
</dbReference>
<dbReference type="PANTHER" id="PTHR24171">
    <property type="entry name" value="ANKYRIN REPEAT DOMAIN-CONTAINING PROTEIN 39-RELATED"/>
    <property type="match status" value="1"/>
</dbReference>
<evidence type="ECO:0008006" key="6">
    <source>
        <dbReference type="Google" id="ProtNLM"/>
    </source>
</evidence>